<organism evidence="1 2">
    <name type="scientific">candidate division TA06 bacterium B3_TA06</name>
    <dbReference type="NCBI Taxonomy" id="2012487"/>
    <lineage>
        <taxon>Bacteria</taxon>
        <taxon>Bacteria division TA06</taxon>
    </lineage>
</organism>
<reference evidence="1 2" key="1">
    <citation type="submission" date="2017-06" db="EMBL/GenBank/DDBJ databases">
        <title>Novel microbial phyla capable of carbon fixation and sulfur reduction in deep-sea sediments.</title>
        <authorList>
            <person name="Huang J."/>
            <person name="Baker B."/>
            <person name="Wang Y."/>
        </authorList>
    </citation>
    <scope>NUCLEOTIDE SEQUENCE [LARGE SCALE GENOMIC DNA]</scope>
    <source>
        <strain evidence="1">B3_TA06</strain>
    </source>
</reference>
<dbReference type="EMBL" id="NJBO01000001">
    <property type="protein sequence ID" value="TKJ44230.1"/>
    <property type="molecule type" value="Genomic_DNA"/>
</dbReference>
<evidence type="ECO:0000313" key="2">
    <source>
        <dbReference type="Proteomes" id="UP000317778"/>
    </source>
</evidence>
<dbReference type="AlphaFoldDB" id="A0A532VAJ5"/>
<protein>
    <recommendedName>
        <fullName evidence="3">TRAM domain-containing protein</fullName>
    </recommendedName>
</protein>
<dbReference type="Proteomes" id="UP000317778">
    <property type="component" value="Unassembled WGS sequence"/>
</dbReference>
<comment type="caution">
    <text evidence="1">The sequence shown here is derived from an EMBL/GenBank/DDBJ whole genome shotgun (WGS) entry which is preliminary data.</text>
</comment>
<gene>
    <name evidence="1" type="ORF">CEE36_00360</name>
</gene>
<name>A0A532VAJ5_UNCT6</name>
<accession>A0A532VAJ5</accession>
<sequence length="180" mass="20328">MFARKEKYVIERDALVDGRVLSLFEMQLLRGKVYVPPLDDETASGIERLGKCSDVKIEFVSDLDSSDKALALTHAKKAVFFKLSKELNAEKLRREGVRVIDIDALFERFVPHFRPGDETVVRIVKLGKEADEGVGYFSNGIKVVVEEGAEHINRYLEVVIKGVVNTPAGRMVFARPKYRT</sequence>
<evidence type="ECO:0000313" key="1">
    <source>
        <dbReference type="EMBL" id="TKJ44230.1"/>
    </source>
</evidence>
<proteinExistence type="predicted"/>
<evidence type="ECO:0008006" key="3">
    <source>
        <dbReference type="Google" id="ProtNLM"/>
    </source>
</evidence>